<keyword evidence="2" id="KW-1185">Reference proteome</keyword>
<dbReference type="EMBL" id="KQ435732">
    <property type="protein sequence ID" value="KOX77541.1"/>
    <property type="molecule type" value="Genomic_DNA"/>
</dbReference>
<sequence>MCIRETTSNVYNTVHSLFEEKKRFLSNVSFETFLWIINYLYEQNIEFLIDVKV</sequence>
<organism evidence="1 2">
    <name type="scientific">Melipona quadrifasciata</name>
    <dbReference type="NCBI Taxonomy" id="166423"/>
    <lineage>
        <taxon>Eukaryota</taxon>
        <taxon>Metazoa</taxon>
        <taxon>Ecdysozoa</taxon>
        <taxon>Arthropoda</taxon>
        <taxon>Hexapoda</taxon>
        <taxon>Insecta</taxon>
        <taxon>Pterygota</taxon>
        <taxon>Neoptera</taxon>
        <taxon>Endopterygota</taxon>
        <taxon>Hymenoptera</taxon>
        <taxon>Apocrita</taxon>
        <taxon>Aculeata</taxon>
        <taxon>Apoidea</taxon>
        <taxon>Anthophila</taxon>
        <taxon>Apidae</taxon>
        <taxon>Melipona</taxon>
    </lineage>
</organism>
<dbReference type="AlphaFoldDB" id="A0A0N0BIJ5"/>
<accession>A0A0N0BIJ5</accession>
<evidence type="ECO:0000313" key="1">
    <source>
        <dbReference type="EMBL" id="KOX77541.1"/>
    </source>
</evidence>
<evidence type="ECO:0000313" key="2">
    <source>
        <dbReference type="Proteomes" id="UP000053105"/>
    </source>
</evidence>
<reference evidence="1 2" key="1">
    <citation type="submission" date="2015-07" db="EMBL/GenBank/DDBJ databases">
        <title>The genome of Melipona quadrifasciata.</title>
        <authorList>
            <person name="Pan H."/>
            <person name="Kapheim K."/>
        </authorList>
    </citation>
    <scope>NUCLEOTIDE SEQUENCE [LARGE SCALE GENOMIC DNA]</scope>
    <source>
        <strain evidence="1">0111107301</strain>
        <tissue evidence="1">Whole body</tissue>
    </source>
</reference>
<name>A0A0N0BIJ5_9HYME</name>
<protein>
    <submittedName>
        <fullName evidence="1">Uncharacterized protein</fullName>
    </submittedName>
</protein>
<dbReference type="Proteomes" id="UP000053105">
    <property type="component" value="Unassembled WGS sequence"/>
</dbReference>
<gene>
    <name evidence="1" type="ORF">WN51_09865</name>
</gene>
<proteinExistence type="predicted"/>